<gene>
    <name evidence="2" type="ORF">KDL01_11610</name>
</gene>
<dbReference type="AlphaFoldDB" id="A0A941EN08"/>
<dbReference type="InterPro" id="IPR027417">
    <property type="entry name" value="P-loop_NTPase"/>
</dbReference>
<name>A0A941EN08_9ACTN</name>
<proteinExistence type="predicted"/>
<sequence>MTLIALAADKGSPGVTTSAVALAAVWPRRALYAECDPHGGDLVYRMPADHGGPLDPNRGLVSLAVDARRGLDVGVLPQHTQRLRGGLEILVGLGNADQAHGMAGLWAQLGRALDRFGELAHGADVIADCGRIGPDSPTVDLLAQAGLVLLVARAEAEQIAHVRDRVNSLAARLHATQGGSAVSLARPPIGVVLIAAPHQAKQVARQVGELLAASTPGAEVLGVLAYDQTGAAALAGRGRGRVDKALLTRTARELAATVAHRYGLIRPQAPPPPQQQQPPQQAPAQPAAPQPPQPQPQRTYGAAAENPYPAGAQTVTTTPITPTSVTPGSVHNGATNPYFTNPRGVPTTAANLKSVPHPSDRTVA</sequence>
<accession>A0A941EN08</accession>
<feature type="region of interest" description="Disordered" evidence="1">
    <location>
        <begin position="265"/>
        <end position="364"/>
    </location>
</feature>
<dbReference type="EMBL" id="JAGSOG010000043">
    <property type="protein sequence ID" value="MBR7833918.1"/>
    <property type="molecule type" value="Genomic_DNA"/>
</dbReference>
<reference evidence="2" key="1">
    <citation type="submission" date="2021-04" db="EMBL/GenBank/DDBJ databases">
        <title>Genome based classification of Actinospica acidithermotolerans sp. nov., an actinobacterium isolated from an Indonesian hot spring.</title>
        <authorList>
            <person name="Kusuma A.B."/>
            <person name="Putra K.E."/>
            <person name="Nafisah S."/>
            <person name="Loh J."/>
            <person name="Nouioui I."/>
            <person name="Goodfellow M."/>
        </authorList>
    </citation>
    <scope>NUCLEOTIDE SEQUENCE</scope>
    <source>
        <strain evidence="2">CSCA 57</strain>
    </source>
</reference>
<feature type="compositionally biased region" description="Pro residues" evidence="1">
    <location>
        <begin position="286"/>
        <end position="295"/>
    </location>
</feature>
<evidence type="ECO:0000313" key="2">
    <source>
        <dbReference type="EMBL" id="MBR7833918.1"/>
    </source>
</evidence>
<feature type="compositionally biased region" description="Low complexity" evidence="1">
    <location>
        <begin position="314"/>
        <end position="330"/>
    </location>
</feature>
<organism evidence="2 3">
    <name type="scientific">Actinospica durhamensis</name>
    <dbReference type="NCBI Taxonomy" id="1508375"/>
    <lineage>
        <taxon>Bacteria</taxon>
        <taxon>Bacillati</taxon>
        <taxon>Actinomycetota</taxon>
        <taxon>Actinomycetes</taxon>
        <taxon>Catenulisporales</taxon>
        <taxon>Actinospicaceae</taxon>
        <taxon>Actinospica</taxon>
    </lineage>
</organism>
<evidence type="ECO:0000256" key="1">
    <source>
        <dbReference type="SAM" id="MobiDB-lite"/>
    </source>
</evidence>
<evidence type="ECO:0000313" key="3">
    <source>
        <dbReference type="Proteomes" id="UP000675781"/>
    </source>
</evidence>
<dbReference type="RefSeq" id="WP_212528437.1">
    <property type="nucleotide sequence ID" value="NZ_JAGSOG010000043.1"/>
</dbReference>
<evidence type="ECO:0008006" key="4">
    <source>
        <dbReference type="Google" id="ProtNLM"/>
    </source>
</evidence>
<dbReference type="SUPFAM" id="SSF52540">
    <property type="entry name" value="P-loop containing nucleoside triphosphate hydrolases"/>
    <property type="match status" value="1"/>
</dbReference>
<dbReference type="Gene3D" id="3.40.50.300">
    <property type="entry name" value="P-loop containing nucleotide triphosphate hydrolases"/>
    <property type="match status" value="1"/>
</dbReference>
<dbReference type="Proteomes" id="UP000675781">
    <property type="component" value="Unassembled WGS sequence"/>
</dbReference>
<comment type="caution">
    <text evidence="2">The sequence shown here is derived from an EMBL/GenBank/DDBJ whole genome shotgun (WGS) entry which is preliminary data.</text>
</comment>
<protein>
    <recommendedName>
        <fullName evidence="4">Cellulose biosynthesis protein BcsQ</fullName>
    </recommendedName>
</protein>
<keyword evidence="3" id="KW-1185">Reference proteome</keyword>